<evidence type="ECO:0000313" key="5">
    <source>
        <dbReference type="Proteomes" id="UP000265703"/>
    </source>
</evidence>
<comment type="caution">
    <text evidence="4">The sequence shown here is derived from an EMBL/GenBank/DDBJ whole genome shotgun (WGS) entry which is preliminary data.</text>
</comment>
<dbReference type="SUPFAM" id="SSF52058">
    <property type="entry name" value="L domain-like"/>
    <property type="match status" value="1"/>
</dbReference>
<feature type="domain" description="Heterokaryon incompatibility" evidence="3">
    <location>
        <begin position="338"/>
        <end position="415"/>
    </location>
</feature>
<keyword evidence="5" id="KW-1185">Reference proteome</keyword>
<dbReference type="PANTHER" id="PTHR45617">
    <property type="entry name" value="LEUCINE RICH REPEAT FAMILY PROTEIN"/>
    <property type="match status" value="1"/>
</dbReference>
<dbReference type="OrthoDB" id="5428863at2759"/>
<dbReference type="STRING" id="658196.A0A397SJW3"/>
<dbReference type="Proteomes" id="UP000265703">
    <property type="component" value="Unassembled WGS sequence"/>
</dbReference>
<evidence type="ECO:0000313" key="4">
    <source>
        <dbReference type="EMBL" id="RIA82834.1"/>
    </source>
</evidence>
<keyword evidence="1" id="KW-0433">Leucine-rich repeat</keyword>
<dbReference type="Pfam" id="PF06985">
    <property type="entry name" value="HET"/>
    <property type="match status" value="1"/>
</dbReference>
<evidence type="ECO:0000256" key="2">
    <source>
        <dbReference type="ARBA" id="ARBA00022737"/>
    </source>
</evidence>
<dbReference type="InterPro" id="IPR010730">
    <property type="entry name" value="HET"/>
</dbReference>
<dbReference type="InterPro" id="IPR032675">
    <property type="entry name" value="LRR_dom_sf"/>
</dbReference>
<organism evidence="4 5">
    <name type="scientific">Glomus cerebriforme</name>
    <dbReference type="NCBI Taxonomy" id="658196"/>
    <lineage>
        <taxon>Eukaryota</taxon>
        <taxon>Fungi</taxon>
        <taxon>Fungi incertae sedis</taxon>
        <taxon>Mucoromycota</taxon>
        <taxon>Glomeromycotina</taxon>
        <taxon>Glomeromycetes</taxon>
        <taxon>Glomerales</taxon>
        <taxon>Glomeraceae</taxon>
        <taxon>Glomus</taxon>
    </lineage>
</organism>
<name>A0A397SJW3_9GLOM</name>
<gene>
    <name evidence="4" type="ORF">C1645_834754</name>
</gene>
<dbReference type="Gene3D" id="3.80.10.10">
    <property type="entry name" value="Ribonuclease Inhibitor"/>
    <property type="match status" value="1"/>
</dbReference>
<keyword evidence="2" id="KW-0677">Repeat</keyword>
<dbReference type="PANTHER" id="PTHR45617:SF165">
    <property type="entry name" value="COMMON DPR-INTERACTING PROTEIN-RELATED"/>
    <property type="match status" value="1"/>
</dbReference>
<sequence>MRDISRITPADYSDKESKKLLREQYQKFLEERRSQKKTTEKAGLAQALKDEAGVDLEQEKYNTKEKRAEIKELDLSRRELVGKLDLSDFVKLEVLNCSNNQLTVLDIQNCSQLRKINCKVNNLTELDPKFCFGLKELSCARNFLTDIDLSQNLSLSYLDIRDNKLSKQNLIFLSHLVNLKWLLLGNYSQERIKQEVYNLFVGSLESLKNMTRLVFLDISNTNIGEGEAHLELLAKSESDKDFQESNENELEKMPLVLALEEKGHRVEAHDYFFNTNDMLKEEPQKSNYCEEKPKENLNLEEVKYQEITLRDKLLLSDITNENENVVVKTSENNNIVSYATLSYVCGSYVCCEEDCKHEKKCKDHNKECQEHIYRGLKKSLAKAVEACKLIGIDYLWVDQFCINQKSVEEKGEEMEEHLPSYDPRSKPSLGLSDALEAIKDRCRGVSVDGIYSILGLLPYGEEVKPNYKPWGEEYTREELEKILLDVVRIAIQKGSTSIMGGELYINCEPKNIRLNESSIKLIGTKHTINGEIGGGGLKLYNIEGTSIEGFGESIGSFATLKALVDGISAESVSFNARIRLDDADFKISNVDLYGLKETLRLVKEGDVLVIPNRKQWKSNRRFGILVPSESNSACPIDIVLLREVKFAS</sequence>
<evidence type="ECO:0000259" key="3">
    <source>
        <dbReference type="Pfam" id="PF06985"/>
    </source>
</evidence>
<evidence type="ECO:0000256" key="1">
    <source>
        <dbReference type="ARBA" id="ARBA00022614"/>
    </source>
</evidence>
<dbReference type="AlphaFoldDB" id="A0A397SJW3"/>
<protein>
    <recommendedName>
        <fullName evidence="3">Heterokaryon incompatibility domain-containing protein</fullName>
    </recommendedName>
</protein>
<reference evidence="4 5" key="1">
    <citation type="submission" date="2018-06" db="EMBL/GenBank/DDBJ databases">
        <title>Comparative genomics reveals the genomic features of Rhizophagus irregularis, R. cerebriforme, R. diaphanum and Gigaspora rosea, and their symbiotic lifestyle signature.</title>
        <authorList>
            <person name="Morin E."/>
            <person name="San Clemente H."/>
            <person name="Chen E.C.H."/>
            <person name="De La Providencia I."/>
            <person name="Hainaut M."/>
            <person name="Kuo A."/>
            <person name="Kohler A."/>
            <person name="Murat C."/>
            <person name="Tang N."/>
            <person name="Roy S."/>
            <person name="Loubradou J."/>
            <person name="Henrissat B."/>
            <person name="Grigoriev I.V."/>
            <person name="Corradi N."/>
            <person name="Roux C."/>
            <person name="Martin F.M."/>
        </authorList>
    </citation>
    <scope>NUCLEOTIDE SEQUENCE [LARGE SCALE GENOMIC DNA]</scope>
    <source>
        <strain evidence="4 5">DAOM 227022</strain>
    </source>
</reference>
<proteinExistence type="predicted"/>
<accession>A0A397SJW3</accession>
<dbReference type="EMBL" id="QKYT01000626">
    <property type="protein sequence ID" value="RIA82834.1"/>
    <property type="molecule type" value="Genomic_DNA"/>
</dbReference>